<name>A0A023MHA2_9CAUD</name>
<dbReference type="KEGG" id="vg:19486777"/>
<dbReference type="RefSeq" id="YP_009030961.1">
    <property type="nucleotide sequence ID" value="NC_024134.1"/>
</dbReference>
<evidence type="ECO:0000313" key="1">
    <source>
        <dbReference type="EMBL" id="AHN83640.1"/>
    </source>
</evidence>
<keyword evidence="2" id="KW-1185">Reference proteome</keyword>
<proteinExistence type="predicted"/>
<dbReference type="GeneID" id="19486777"/>
<sequence>METQILTPYAYDPKKVKLYLMQQRVTGFAADTKIVVSRNEDNIYPHVGVDGEMSAALSRNQSGVMTVSLQNTSVWNAYLSDWQKQASITGLVFFPVLLEGSQGPGISTIGWIQKQPDLTYGTEVGQLDWDIGILDAWLNRDNITGALTGLAGLAGII</sequence>
<evidence type="ECO:0000313" key="2">
    <source>
        <dbReference type="Proteomes" id="UP000026907"/>
    </source>
</evidence>
<protein>
    <submittedName>
        <fullName evidence="1">Tail tube protein</fullName>
    </submittedName>
</protein>
<organism evidence="1 2">
    <name type="scientific">Escherichia phage FFH2</name>
    <dbReference type="NCBI Taxonomy" id="1446490"/>
    <lineage>
        <taxon>Viruses</taxon>
        <taxon>Duplodnaviria</taxon>
        <taxon>Heunggongvirae</taxon>
        <taxon>Uroviricota</taxon>
        <taxon>Caudoviricetes</taxon>
        <taxon>Vequintavirinae</taxon>
        <taxon>Vequintavirus</taxon>
        <taxon>Vequintavirus PDX</taxon>
        <taxon>Vequintavirus FFH2</taxon>
    </lineage>
</organism>
<dbReference type="Proteomes" id="UP000026907">
    <property type="component" value="Segment"/>
</dbReference>
<dbReference type="Pfam" id="PF11681">
    <property type="entry name" value="Phage_Tube_PhiTE"/>
    <property type="match status" value="1"/>
</dbReference>
<reference evidence="1 2" key="1">
    <citation type="journal article" date="2014" name="Genome Announc.">
        <title>Complete Genome Sequences of Two Escherichia coli O157:H7 Phages Effective in Limiting Contamination of Food Products.</title>
        <authorList>
            <person name="Hong Y."/>
            <person name="Pan Y."/>
            <person name="Harman N.J."/>
            <person name="Ebner P.D."/>
        </authorList>
    </citation>
    <scope>NUCLEOTIDE SEQUENCE [LARGE SCALE GENOMIC DNA]</scope>
</reference>
<dbReference type="NCBIfam" id="NF047581">
    <property type="entry name" value="gp105_phage_fam"/>
    <property type="match status" value="1"/>
</dbReference>
<accession>A0A023MHA2</accession>
<dbReference type="EMBL" id="KJ190158">
    <property type="protein sequence ID" value="AHN83640.1"/>
    <property type="molecule type" value="Genomic_DNA"/>
</dbReference>
<dbReference type="InterPro" id="IPR021695">
    <property type="entry name" value="Phage_KPP10_Orf10"/>
</dbReference>